<sequence>MTTLRIRMSTDLSLDLKDKFKDSSQREISAEEALKVEFTESCEQFNLSYTGDNILFSVDSIDEVPSQEDKFIAQIMLGKPNAKICHLRQQVNKEGKSLWYALFTELDDKGRAKEILIIDPITPNQHDAILHNPFYSQKKIFVKQGLFNDDTTNDNSWKFALFNLAHLAVPYNAEMIYEQAALQIIDNSNSEYARSTNPSSFFSTKTPSPEEAFYYAQREKTYSSTTTGKSLVGMGAGLLLAGGLALVIPSPFSLLLGTALITMGIVMELVGVIMLIDDSIKSYEQEEYLSAVLSS</sequence>
<organism evidence="2 3">
    <name type="scientific">Legionella drozanskii LLAP-1</name>
    <dbReference type="NCBI Taxonomy" id="1212489"/>
    <lineage>
        <taxon>Bacteria</taxon>
        <taxon>Pseudomonadati</taxon>
        <taxon>Pseudomonadota</taxon>
        <taxon>Gammaproteobacteria</taxon>
        <taxon>Legionellales</taxon>
        <taxon>Legionellaceae</taxon>
        <taxon>Legionella</taxon>
    </lineage>
</organism>
<accession>A0A0W0SVD2</accession>
<feature type="transmembrane region" description="Helical" evidence="1">
    <location>
        <begin position="254"/>
        <end position="276"/>
    </location>
</feature>
<dbReference type="EMBL" id="LNXY01000020">
    <property type="protein sequence ID" value="KTC87336.1"/>
    <property type="molecule type" value="Genomic_DNA"/>
</dbReference>
<name>A0A0W0SVD2_9GAMM</name>
<keyword evidence="1" id="KW-1133">Transmembrane helix</keyword>
<gene>
    <name evidence="2" type="ORF">Ldro_0955</name>
</gene>
<protein>
    <submittedName>
        <fullName evidence="2">Uncharacterized protein</fullName>
    </submittedName>
</protein>
<dbReference type="RefSeq" id="WP_058495283.1">
    <property type="nucleotide sequence ID" value="NZ_CAAAIU010000011.1"/>
</dbReference>
<keyword evidence="1" id="KW-0812">Transmembrane</keyword>
<evidence type="ECO:0000313" key="3">
    <source>
        <dbReference type="Proteomes" id="UP000054736"/>
    </source>
</evidence>
<keyword evidence="3" id="KW-1185">Reference proteome</keyword>
<keyword evidence="1" id="KW-0472">Membrane</keyword>
<dbReference type="Proteomes" id="UP000054736">
    <property type="component" value="Unassembled WGS sequence"/>
</dbReference>
<feature type="transmembrane region" description="Helical" evidence="1">
    <location>
        <begin position="230"/>
        <end position="248"/>
    </location>
</feature>
<comment type="caution">
    <text evidence="2">The sequence shown here is derived from an EMBL/GenBank/DDBJ whole genome shotgun (WGS) entry which is preliminary data.</text>
</comment>
<dbReference type="STRING" id="1212489.Ldro_0955"/>
<dbReference type="PATRIC" id="fig|1212489.4.peg.999"/>
<dbReference type="AlphaFoldDB" id="A0A0W0SVD2"/>
<proteinExistence type="predicted"/>
<reference evidence="2 3" key="1">
    <citation type="submission" date="2015-11" db="EMBL/GenBank/DDBJ databases">
        <title>Genomic analysis of 38 Legionella species identifies large and diverse effector repertoires.</title>
        <authorList>
            <person name="Burstein D."/>
            <person name="Amaro F."/>
            <person name="Zusman T."/>
            <person name="Lifshitz Z."/>
            <person name="Cohen O."/>
            <person name="Gilbert J.A."/>
            <person name="Pupko T."/>
            <person name="Shuman H.A."/>
            <person name="Segal G."/>
        </authorList>
    </citation>
    <scope>NUCLEOTIDE SEQUENCE [LARGE SCALE GENOMIC DNA]</scope>
    <source>
        <strain evidence="2 3">ATCC 700990</strain>
    </source>
</reference>
<evidence type="ECO:0000256" key="1">
    <source>
        <dbReference type="SAM" id="Phobius"/>
    </source>
</evidence>
<evidence type="ECO:0000313" key="2">
    <source>
        <dbReference type="EMBL" id="KTC87336.1"/>
    </source>
</evidence>